<keyword evidence="2" id="KW-0813">Transport</keyword>
<dbReference type="FunFam" id="1.20.1740.10:FF:000041">
    <property type="entry name" value="Amino acid permease, putative"/>
    <property type="match status" value="1"/>
</dbReference>
<keyword evidence="4 12" id="KW-0812">Transmembrane</keyword>
<keyword evidence="7 12" id="KW-0472">Membrane</keyword>
<feature type="transmembrane region" description="Helical" evidence="12">
    <location>
        <begin position="506"/>
        <end position="527"/>
    </location>
</feature>
<dbReference type="PANTHER" id="PTHR45826:SF27">
    <property type="entry name" value="POLYAMINE TRANSPORTER"/>
    <property type="match status" value="1"/>
</dbReference>
<comment type="caution">
    <text evidence="13">The sequence shown here is derived from an EMBL/GenBank/DDBJ whole genome shotgun (WGS) entry which is preliminary data.</text>
</comment>
<feature type="transmembrane region" description="Helical" evidence="12">
    <location>
        <begin position="109"/>
        <end position="129"/>
    </location>
</feature>
<dbReference type="InterPro" id="IPR044566">
    <property type="entry name" value="RMV1-like"/>
</dbReference>
<feature type="transmembrane region" description="Helical" evidence="12">
    <location>
        <begin position="135"/>
        <end position="154"/>
    </location>
</feature>
<dbReference type="GO" id="GO:0005886">
    <property type="term" value="C:plasma membrane"/>
    <property type="evidence" value="ECO:0007669"/>
    <property type="project" value="UniProtKB-SubCell"/>
</dbReference>
<evidence type="ECO:0000313" key="13">
    <source>
        <dbReference type="EMBL" id="KAF8720895.1"/>
    </source>
</evidence>
<evidence type="ECO:0000313" key="14">
    <source>
        <dbReference type="Proteomes" id="UP000636709"/>
    </source>
</evidence>
<evidence type="ECO:0000256" key="4">
    <source>
        <dbReference type="ARBA" id="ARBA00022692"/>
    </source>
</evidence>
<keyword evidence="5" id="KW-0769">Symport</keyword>
<dbReference type="AlphaFoldDB" id="A0A835C502"/>
<dbReference type="PANTHER" id="PTHR45826">
    <property type="entry name" value="POLYAMINE TRANSPORTER PUT1"/>
    <property type="match status" value="1"/>
</dbReference>
<dbReference type="OrthoDB" id="5982228at2759"/>
<evidence type="ECO:0000256" key="8">
    <source>
        <dbReference type="ARBA" id="ARBA00024041"/>
    </source>
</evidence>
<feature type="region of interest" description="Disordered" evidence="11">
    <location>
        <begin position="544"/>
        <end position="567"/>
    </location>
</feature>
<evidence type="ECO:0000256" key="11">
    <source>
        <dbReference type="SAM" id="MobiDB-lite"/>
    </source>
</evidence>
<keyword evidence="6 12" id="KW-1133">Transmembrane helix</keyword>
<dbReference type="Pfam" id="PF13520">
    <property type="entry name" value="AA_permease_2"/>
    <property type="match status" value="1"/>
</dbReference>
<evidence type="ECO:0000256" key="9">
    <source>
        <dbReference type="ARBA" id="ARBA00074311"/>
    </source>
</evidence>
<organism evidence="13 14">
    <name type="scientific">Digitaria exilis</name>
    <dbReference type="NCBI Taxonomy" id="1010633"/>
    <lineage>
        <taxon>Eukaryota</taxon>
        <taxon>Viridiplantae</taxon>
        <taxon>Streptophyta</taxon>
        <taxon>Embryophyta</taxon>
        <taxon>Tracheophyta</taxon>
        <taxon>Spermatophyta</taxon>
        <taxon>Magnoliopsida</taxon>
        <taxon>Liliopsida</taxon>
        <taxon>Poales</taxon>
        <taxon>Poaceae</taxon>
        <taxon>PACMAD clade</taxon>
        <taxon>Panicoideae</taxon>
        <taxon>Panicodae</taxon>
        <taxon>Paniceae</taxon>
        <taxon>Anthephorinae</taxon>
        <taxon>Digitaria</taxon>
    </lineage>
</organism>
<proteinExistence type="inferred from homology"/>
<evidence type="ECO:0000256" key="6">
    <source>
        <dbReference type="ARBA" id="ARBA00022989"/>
    </source>
</evidence>
<dbReference type="EMBL" id="JACEFO010001687">
    <property type="protein sequence ID" value="KAF8720895.1"/>
    <property type="molecule type" value="Genomic_DNA"/>
</dbReference>
<dbReference type="GO" id="GO:0015203">
    <property type="term" value="F:polyamine transmembrane transporter activity"/>
    <property type="evidence" value="ECO:0007669"/>
    <property type="project" value="UniProtKB-ARBA"/>
</dbReference>
<sequence>MCAAPSAFLVLIMAVAGWKVYVTSAAVTVADVVVFYAMAFCKARGLVRLIAGGQLPKMATQGIQAIDMASPVNSNASPAAKPENFSGDATHLPIPGSGQESGRHRNNKLTLFPLIFLIFFDVAGGPYGAEPSVQAAGPLFALLGFLIFPFVWAVPESLVTAELSTAMPGNGGYVLWVDRAFGPFAGSLMGTWKYACAAVGAAAFPALFSDYLTRVVVFPGSGAGARVATIVTFNVSLTVLCYTGLSVVGWASVALGVAAMSPFVVMVAVALPKIRPRRWGTTVAAGEMDWKLLLNTLFWNLNGWDSVSTMAGEVDRPEKTFPTALVSAVCVGSLGYLLPLMAATGAVDAPPEAWGDGYFADAAGQIGGAWLKYWVEVGAAVSSVGLYSASLSSAAYLLAGMAELGHLPSLFASRAPWSGTPWASITATGGIALGMSFLSFDSIVAVTNFLYGLGMLMELAAFLWLRARRPGMPRPYRALPVGGAAGAAAMCAVPAVFLVVVMAVAGWKVCVAAAAFTAAGVGVYYGMAACRSRGCVRFVSRAEEGGGGGGVCESQKEGQTGGASQRF</sequence>
<evidence type="ECO:0000256" key="12">
    <source>
        <dbReference type="SAM" id="Phobius"/>
    </source>
</evidence>
<feature type="transmembrane region" description="Helical" evidence="12">
    <location>
        <begin position="477"/>
        <end position="500"/>
    </location>
</feature>
<keyword evidence="3" id="KW-1003">Cell membrane</keyword>
<reference evidence="13" key="1">
    <citation type="submission" date="2020-07" db="EMBL/GenBank/DDBJ databases">
        <title>Genome sequence and genetic diversity analysis of an under-domesticated orphan crop, white fonio (Digitaria exilis).</title>
        <authorList>
            <person name="Bennetzen J.L."/>
            <person name="Chen S."/>
            <person name="Ma X."/>
            <person name="Wang X."/>
            <person name="Yssel A.E.J."/>
            <person name="Chaluvadi S.R."/>
            <person name="Johnson M."/>
            <person name="Gangashetty P."/>
            <person name="Hamidou F."/>
            <person name="Sanogo M.D."/>
            <person name="Zwaenepoel A."/>
            <person name="Wallace J."/>
            <person name="Van De Peer Y."/>
            <person name="Van Deynze A."/>
        </authorList>
    </citation>
    <scope>NUCLEOTIDE SEQUENCE</scope>
    <source>
        <tissue evidence="13">Leaves</tissue>
    </source>
</reference>
<comment type="subcellular location">
    <subcellularLocation>
        <location evidence="1">Cell membrane</location>
        <topology evidence="1">Multi-pass membrane protein</topology>
    </subcellularLocation>
</comment>
<feature type="transmembrane region" description="Helical" evidence="12">
    <location>
        <begin position="251"/>
        <end position="271"/>
    </location>
</feature>
<evidence type="ECO:0000256" key="2">
    <source>
        <dbReference type="ARBA" id="ARBA00022448"/>
    </source>
</evidence>
<accession>A0A835C502</accession>
<comment type="similarity">
    <text evidence="8">Belongs to the amino acid-polyamine-organocation (APC) superfamily. Polyamine:cation symporter (PHS) (TC 2.A.3.12) family.</text>
</comment>
<feature type="transmembrane region" description="Helical" evidence="12">
    <location>
        <begin position="446"/>
        <end position="465"/>
    </location>
</feature>
<keyword evidence="14" id="KW-1185">Reference proteome</keyword>
<evidence type="ECO:0000256" key="10">
    <source>
        <dbReference type="ARBA" id="ARBA00080801"/>
    </source>
</evidence>
<protein>
    <recommendedName>
        <fullName evidence="9">Polyamine transporter PUT1</fullName>
    </recommendedName>
    <alternativeName>
        <fullName evidence="10">Polyamine uptake transporter 1</fullName>
    </alternativeName>
</protein>
<dbReference type="Proteomes" id="UP000636709">
    <property type="component" value="Unassembled WGS sequence"/>
</dbReference>
<evidence type="ECO:0000256" key="5">
    <source>
        <dbReference type="ARBA" id="ARBA00022847"/>
    </source>
</evidence>
<name>A0A835C502_9POAL</name>
<evidence type="ECO:0000256" key="3">
    <source>
        <dbReference type="ARBA" id="ARBA00022475"/>
    </source>
</evidence>
<gene>
    <name evidence="13" type="ORF">HU200_023294</name>
</gene>
<feature type="transmembrane region" description="Helical" evidence="12">
    <location>
        <begin position="324"/>
        <end position="347"/>
    </location>
</feature>
<evidence type="ECO:0000256" key="1">
    <source>
        <dbReference type="ARBA" id="ARBA00004651"/>
    </source>
</evidence>
<dbReference type="InterPro" id="IPR002293">
    <property type="entry name" value="AA/rel_permease1"/>
</dbReference>
<feature type="transmembrane region" description="Helical" evidence="12">
    <location>
        <begin position="223"/>
        <end position="245"/>
    </location>
</feature>
<evidence type="ECO:0000256" key="7">
    <source>
        <dbReference type="ARBA" id="ARBA00023136"/>
    </source>
</evidence>
<dbReference type="GO" id="GO:0015293">
    <property type="term" value="F:symporter activity"/>
    <property type="evidence" value="ECO:0007669"/>
    <property type="project" value="UniProtKB-KW"/>
</dbReference>
<dbReference type="Gene3D" id="1.20.1740.10">
    <property type="entry name" value="Amino acid/polyamine transporter I"/>
    <property type="match status" value="1"/>
</dbReference>